<name>A0A562VC05_9ACTN</name>
<dbReference type="OrthoDB" id="7067800at2"/>
<protein>
    <submittedName>
        <fullName evidence="1">Uncharacterized protein</fullName>
    </submittedName>
</protein>
<accession>A0A562VC05</accession>
<keyword evidence="2" id="KW-1185">Reference proteome</keyword>
<evidence type="ECO:0000313" key="2">
    <source>
        <dbReference type="Proteomes" id="UP000321617"/>
    </source>
</evidence>
<dbReference type="AlphaFoldDB" id="A0A562VC05"/>
<comment type="caution">
    <text evidence="1">The sequence shown here is derived from an EMBL/GenBank/DDBJ whole genome shotgun (WGS) entry which is preliminary data.</text>
</comment>
<proteinExistence type="predicted"/>
<evidence type="ECO:0000313" key="1">
    <source>
        <dbReference type="EMBL" id="TWJ15409.1"/>
    </source>
</evidence>
<organism evidence="1 2">
    <name type="scientific">Stackebrandtia albiflava</name>
    <dbReference type="NCBI Taxonomy" id="406432"/>
    <lineage>
        <taxon>Bacteria</taxon>
        <taxon>Bacillati</taxon>
        <taxon>Actinomycetota</taxon>
        <taxon>Actinomycetes</taxon>
        <taxon>Glycomycetales</taxon>
        <taxon>Glycomycetaceae</taxon>
        <taxon>Stackebrandtia</taxon>
    </lineage>
</organism>
<dbReference type="Proteomes" id="UP000321617">
    <property type="component" value="Unassembled WGS sequence"/>
</dbReference>
<gene>
    <name evidence="1" type="ORF">LX16_1112</name>
</gene>
<sequence>MTRPPIRFDDIGGRVCTIHDAHVETRGDAMRIREGWRLLHTGPPPRIGYCDATASWHVIPVPAKARRAG</sequence>
<reference evidence="1 2" key="1">
    <citation type="journal article" date="2013" name="Stand. Genomic Sci.">
        <title>Genomic Encyclopedia of Type Strains, Phase I: The one thousand microbial genomes (KMG-I) project.</title>
        <authorList>
            <person name="Kyrpides N.C."/>
            <person name="Woyke T."/>
            <person name="Eisen J.A."/>
            <person name="Garrity G."/>
            <person name="Lilburn T.G."/>
            <person name="Beck B.J."/>
            <person name="Whitman W.B."/>
            <person name="Hugenholtz P."/>
            <person name="Klenk H.P."/>
        </authorList>
    </citation>
    <scope>NUCLEOTIDE SEQUENCE [LARGE SCALE GENOMIC DNA]</scope>
    <source>
        <strain evidence="1 2">DSM 45044</strain>
    </source>
</reference>
<dbReference type="EMBL" id="VLLL01000005">
    <property type="protein sequence ID" value="TWJ15409.1"/>
    <property type="molecule type" value="Genomic_DNA"/>
</dbReference>
<dbReference type="RefSeq" id="WP_147134043.1">
    <property type="nucleotide sequence ID" value="NZ_BAABIJ010000001.1"/>
</dbReference>